<feature type="non-terminal residue" evidence="3">
    <location>
        <position position="1"/>
    </location>
</feature>
<evidence type="ECO:0000259" key="2">
    <source>
        <dbReference type="Pfam" id="PF05183"/>
    </source>
</evidence>
<evidence type="ECO:0000313" key="3">
    <source>
        <dbReference type="EMBL" id="KAG1894573.1"/>
    </source>
</evidence>
<keyword evidence="1" id="KW-0696">RNA-directed RNA polymerase</keyword>
<dbReference type="Proteomes" id="UP001195769">
    <property type="component" value="Unassembled WGS sequence"/>
</dbReference>
<dbReference type="EC" id="2.7.7.48" evidence="1"/>
<dbReference type="GeneID" id="64667580"/>
<sequence length="56" mass="6315">AHLVADPYGVLEEGQIYFRSSELITDPESRTQMDIVTGSVLVWRNPTRLPSDVQKV</sequence>
<dbReference type="AlphaFoldDB" id="A0AAD4DXR9"/>
<dbReference type="GO" id="GO:0003723">
    <property type="term" value="F:RNA binding"/>
    <property type="evidence" value="ECO:0007669"/>
    <property type="project" value="UniProtKB-KW"/>
</dbReference>
<feature type="domain" description="RDRP core" evidence="2">
    <location>
        <begin position="3"/>
        <end position="56"/>
    </location>
</feature>
<dbReference type="InterPro" id="IPR057596">
    <property type="entry name" value="RDRP_core"/>
</dbReference>
<organism evidence="3 4">
    <name type="scientific">Suillus fuscotomentosus</name>
    <dbReference type="NCBI Taxonomy" id="1912939"/>
    <lineage>
        <taxon>Eukaryota</taxon>
        <taxon>Fungi</taxon>
        <taxon>Dikarya</taxon>
        <taxon>Basidiomycota</taxon>
        <taxon>Agaricomycotina</taxon>
        <taxon>Agaricomycetes</taxon>
        <taxon>Agaricomycetidae</taxon>
        <taxon>Boletales</taxon>
        <taxon>Suillineae</taxon>
        <taxon>Suillaceae</taxon>
        <taxon>Suillus</taxon>
    </lineage>
</organism>
<name>A0AAD4DXR9_9AGAM</name>
<proteinExistence type="inferred from homology"/>
<evidence type="ECO:0000256" key="1">
    <source>
        <dbReference type="RuleBase" id="RU363098"/>
    </source>
</evidence>
<protein>
    <recommendedName>
        <fullName evidence="1">RNA-dependent RNA polymerase</fullName>
        <ecNumber evidence="1">2.7.7.48</ecNumber>
    </recommendedName>
</protein>
<dbReference type="RefSeq" id="XP_041220149.1">
    <property type="nucleotide sequence ID" value="XM_041373282.1"/>
</dbReference>
<keyword evidence="1" id="KW-0548">Nucleotidyltransferase</keyword>
<accession>A0AAD4DXR9</accession>
<comment type="caution">
    <text evidence="3">The sequence shown here is derived from an EMBL/GenBank/DDBJ whole genome shotgun (WGS) entry which is preliminary data.</text>
</comment>
<dbReference type="Pfam" id="PF05183">
    <property type="entry name" value="RdRP"/>
    <property type="match status" value="1"/>
</dbReference>
<dbReference type="GO" id="GO:0003968">
    <property type="term" value="F:RNA-directed RNA polymerase activity"/>
    <property type="evidence" value="ECO:0007669"/>
    <property type="project" value="UniProtKB-KW"/>
</dbReference>
<comment type="catalytic activity">
    <reaction evidence="1">
        <text>RNA(n) + a ribonucleoside 5'-triphosphate = RNA(n+1) + diphosphate</text>
        <dbReference type="Rhea" id="RHEA:21248"/>
        <dbReference type="Rhea" id="RHEA-COMP:14527"/>
        <dbReference type="Rhea" id="RHEA-COMP:17342"/>
        <dbReference type="ChEBI" id="CHEBI:33019"/>
        <dbReference type="ChEBI" id="CHEBI:61557"/>
        <dbReference type="ChEBI" id="CHEBI:140395"/>
        <dbReference type="EC" id="2.7.7.48"/>
    </reaction>
</comment>
<keyword evidence="4" id="KW-1185">Reference proteome</keyword>
<keyword evidence="1" id="KW-0808">Transferase</keyword>
<comment type="similarity">
    <text evidence="1">Belongs to the RdRP family.</text>
</comment>
<dbReference type="EMBL" id="JABBWK010000078">
    <property type="protein sequence ID" value="KAG1894573.1"/>
    <property type="molecule type" value="Genomic_DNA"/>
</dbReference>
<gene>
    <name evidence="3" type="ORF">F5891DRAFT_890383</name>
</gene>
<reference evidence="3" key="1">
    <citation type="journal article" date="2020" name="New Phytol.">
        <title>Comparative genomics reveals dynamic genome evolution in host specialist ectomycorrhizal fungi.</title>
        <authorList>
            <person name="Lofgren L.A."/>
            <person name="Nguyen N.H."/>
            <person name="Vilgalys R."/>
            <person name="Ruytinx J."/>
            <person name="Liao H.L."/>
            <person name="Branco S."/>
            <person name="Kuo A."/>
            <person name="LaButti K."/>
            <person name="Lipzen A."/>
            <person name="Andreopoulos W."/>
            <person name="Pangilinan J."/>
            <person name="Riley R."/>
            <person name="Hundley H."/>
            <person name="Na H."/>
            <person name="Barry K."/>
            <person name="Grigoriev I.V."/>
            <person name="Stajich J.E."/>
            <person name="Kennedy P.G."/>
        </authorList>
    </citation>
    <scope>NUCLEOTIDE SEQUENCE</scope>
    <source>
        <strain evidence="3">FC203</strain>
    </source>
</reference>
<evidence type="ECO:0000313" key="4">
    <source>
        <dbReference type="Proteomes" id="UP001195769"/>
    </source>
</evidence>
<feature type="non-terminal residue" evidence="3">
    <location>
        <position position="56"/>
    </location>
</feature>
<keyword evidence="1" id="KW-0694">RNA-binding</keyword>